<proteinExistence type="predicted"/>
<keyword evidence="1" id="KW-0732">Signal</keyword>
<sequence>MKPVVLLLLACPYDQSVGCRVQTLVNCRTPLTDMIGGESRRGRTYPRALGCVRACPRVIHTNVMNRCSFFISVSFFVHYHTLWVTSHATRFPESSTIV</sequence>
<dbReference type="Proteomes" id="UP000807342">
    <property type="component" value="Unassembled WGS sequence"/>
</dbReference>
<evidence type="ECO:0008006" key="4">
    <source>
        <dbReference type="Google" id="ProtNLM"/>
    </source>
</evidence>
<accession>A0A9P6C2X0</accession>
<dbReference type="EMBL" id="MU151215">
    <property type="protein sequence ID" value="KAF9447100.1"/>
    <property type="molecule type" value="Genomic_DNA"/>
</dbReference>
<gene>
    <name evidence="2" type="ORF">P691DRAFT_141255</name>
</gene>
<comment type="caution">
    <text evidence="2">The sequence shown here is derived from an EMBL/GenBank/DDBJ whole genome shotgun (WGS) entry which is preliminary data.</text>
</comment>
<protein>
    <recommendedName>
        <fullName evidence="4">Secreted protein</fullName>
    </recommendedName>
</protein>
<reference evidence="2" key="1">
    <citation type="submission" date="2020-11" db="EMBL/GenBank/DDBJ databases">
        <authorList>
            <consortium name="DOE Joint Genome Institute"/>
            <person name="Ahrendt S."/>
            <person name="Riley R."/>
            <person name="Andreopoulos W."/>
            <person name="Labutti K."/>
            <person name="Pangilinan J."/>
            <person name="Ruiz-Duenas F.J."/>
            <person name="Barrasa J.M."/>
            <person name="Sanchez-Garcia M."/>
            <person name="Camarero S."/>
            <person name="Miyauchi S."/>
            <person name="Serrano A."/>
            <person name="Linde D."/>
            <person name="Babiker R."/>
            <person name="Drula E."/>
            <person name="Ayuso-Fernandez I."/>
            <person name="Pacheco R."/>
            <person name="Padilla G."/>
            <person name="Ferreira P."/>
            <person name="Barriuso J."/>
            <person name="Kellner H."/>
            <person name="Castanera R."/>
            <person name="Alfaro M."/>
            <person name="Ramirez L."/>
            <person name="Pisabarro A.G."/>
            <person name="Kuo A."/>
            <person name="Tritt A."/>
            <person name="Lipzen A."/>
            <person name="He G."/>
            <person name="Yan M."/>
            <person name="Ng V."/>
            <person name="Cullen D."/>
            <person name="Martin F."/>
            <person name="Rosso M.-N."/>
            <person name="Henrissat B."/>
            <person name="Hibbett D."/>
            <person name="Martinez A.T."/>
            <person name="Grigoriev I.V."/>
        </authorList>
    </citation>
    <scope>NUCLEOTIDE SEQUENCE</scope>
    <source>
        <strain evidence="2">MF-IS2</strain>
    </source>
</reference>
<organism evidence="2 3">
    <name type="scientific">Macrolepiota fuliginosa MF-IS2</name>
    <dbReference type="NCBI Taxonomy" id="1400762"/>
    <lineage>
        <taxon>Eukaryota</taxon>
        <taxon>Fungi</taxon>
        <taxon>Dikarya</taxon>
        <taxon>Basidiomycota</taxon>
        <taxon>Agaricomycotina</taxon>
        <taxon>Agaricomycetes</taxon>
        <taxon>Agaricomycetidae</taxon>
        <taxon>Agaricales</taxon>
        <taxon>Agaricineae</taxon>
        <taxon>Agaricaceae</taxon>
        <taxon>Macrolepiota</taxon>
    </lineage>
</organism>
<dbReference type="AlphaFoldDB" id="A0A9P6C2X0"/>
<feature type="signal peptide" evidence="1">
    <location>
        <begin position="1"/>
        <end position="18"/>
    </location>
</feature>
<name>A0A9P6C2X0_9AGAR</name>
<evidence type="ECO:0000313" key="3">
    <source>
        <dbReference type="Proteomes" id="UP000807342"/>
    </source>
</evidence>
<feature type="chain" id="PRO_5040195672" description="Secreted protein" evidence="1">
    <location>
        <begin position="19"/>
        <end position="98"/>
    </location>
</feature>
<keyword evidence="3" id="KW-1185">Reference proteome</keyword>
<evidence type="ECO:0000256" key="1">
    <source>
        <dbReference type="SAM" id="SignalP"/>
    </source>
</evidence>
<evidence type="ECO:0000313" key="2">
    <source>
        <dbReference type="EMBL" id="KAF9447100.1"/>
    </source>
</evidence>